<sequence length="93" mass="11116">MDPRLAQLLQMTSLYGTLAKFYEHSDPEKHIYFYKKHVQYELQLVQMYWSLYGHSHSHGHGHGHGHGQQEESYSWDEHYQGYQDHQGYQGYQG</sequence>
<evidence type="ECO:0000313" key="3">
    <source>
        <dbReference type="Proteomes" id="UP000076490"/>
    </source>
</evidence>
<organism evidence="2 3">
    <name type="scientific">Bhargavaea cecembensis</name>
    <dbReference type="NCBI Taxonomy" id="394098"/>
    <lineage>
        <taxon>Bacteria</taxon>
        <taxon>Bacillati</taxon>
        <taxon>Bacillota</taxon>
        <taxon>Bacilli</taxon>
        <taxon>Bacillales</taxon>
        <taxon>Caryophanaceae</taxon>
        <taxon>Bhargavaea</taxon>
    </lineage>
</organism>
<feature type="compositionally biased region" description="Basic residues" evidence="1">
    <location>
        <begin position="56"/>
        <end position="65"/>
    </location>
</feature>
<accession>A0A161STI7</accession>
<gene>
    <name evidence="2" type="ORF">AV656_08665</name>
</gene>
<reference evidence="2 3" key="1">
    <citation type="submission" date="2016-01" db="EMBL/GenBank/DDBJ databases">
        <title>Whole genome sequencing of Bhargavaea cecembensis T14.</title>
        <authorList>
            <person name="Hong K.W."/>
        </authorList>
    </citation>
    <scope>NUCLEOTIDE SEQUENCE [LARGE SCALE GENOMIC DNA]</scope>
    <source>
        <strain evidence="2 3">T14</strain>
    </source>
</reference>
<proteinExistence type="predicted"/>
<evidence type="ECO:0000313" key="2">
    <source>
        <dbReference type="EMBL" id="KZE38960.1"/>
    </source>
</evidence>
<dbReference type="OrthoDB" id="9783299at2"/>
<feature type="region of interest" description="Disordered" evidence="1">
    <location>
        <begin position="56"/>
        <end position="76"/>
    </location>
</feature>
<dbReference type="AlphaFoldDB" id="A0A161STI7"/>
<name>A0A161STI7_9BACL</name>
<dbReference type="EMBL" id="LQNT01000009">
    <property type="protein sequence ID" value="KZE38960.1"/>
    <property type="molecule type" value="Genomic_DNA"/>
</dbReference>
<protein>
    <submittedName>
        <fullName evidence="2">Uncharacterized protein</fullName>
    </submittedName>
</protein>
<evidence type="ECO:0000256" key="1">
    <source>
        <dbReference type="SAM" id="MobiDB-lite"/>
    </source>
</evidence>
<dbReference type="Proteomes" id="UP000076490">
    <property type="component" value="Unassembled WGS sequence"/>
</dbReference>
<comment type="caution">
    <text evidence="2">The sequence shown here is derived from an EMBL/GenBank/DDBJ whole genome shotgun (WGS) entry which is preliminary data.</text>
</comment>